<dbReference type="EMBL" id="VSSQ01022670">
    <property type="protein sequence ID" value="MPM69138.1"/>
    <property type="molecule type" value="Genomic_DNA"/>
</dbReference>
<name>A0A645BVM2_9ZZZZ</name>
<comment type="caution">
    <text evidence="1">The sequence shown here is derived from an EMBL/GenBank/DDBJ whole genome shotgun (WGS) entry which is preliminary data.</text>
</comment>
<protein>
    <submittedName>
        <fullName evidence="1">Uncharacterized protein</fullName>
    </submittedName>
</protein>
<gene>
    <name evidence="1" type="ORF">SDC9_116082</name>
</gene>
<accession>A0A645BVM2</accession>
<evidence type="ECO:0000313" key="1">
    <source>
        <dbReference type="EMBL" id="MPM69138.1"/>
    </source>
</evidence>
<proteinExistence type="predicted"/>
<reference evidence="1" key="1">
    <citation type="submission" date="2019-08" db="EMBL/GenBank/DDBJ databases">
        <authorList>
            <person name="Kucharzyk K."/>
            <person name="Murdoch R.W."/>
            <person name="Higgins S."/>
            <person name="Loffler F."/>
        </authorList>
    </citation>
    <scope>NUCLEOTIDE SEQUENCE</scope>
</reference>
<dbReference type="AlphaFoldDB" id="A0A645BVM2"/>
<sequence length="161" mass="17260">MEDAALGKVRFAVAWTTPPSVETGCFGVVTSSSRGLPANWTGRELDGKGLELDDLRFVFSRFKVTPVAGKSGTYTCIPDLAQLYCAGGTPSTALARGKALRRDGKFIGYIQDAEATDKKLELKLVDLAGQPLALPAETMLEAGEALPGDTVSVLNNLRWRR</sequence>
<organism evidence="1">
    <name type="scientific">bioreactor metagenome</name>
    <dbReference type="NCBI Taxonomy" id="1076179"/>
    <lineage>
        <taxon>unclassified sequences</taxon>
        <taxon>metagenomes</taxon>
        <taxon>ecological metagenomes</taxon>
    </lineage>
</organism>